<evidence type="ECO:0000313" key="3">
    <source>
        <dbReference type="EMBL" id="KAK3777223.1"/>
    </source>
</evidence>
<dbReference type="AlphaFoldDB" id="A0AAE1DPR9"/>
<feature type="chain" id="PRO_5041932912" description="Secreted protein" evidence="2">
    <location>
        <begin position="24"/>
        <end position="285"/>
    </location>
</feature>
<feature type="region of interest" description="Disordered" evidence="1">
    <location>
        <begin position="123"/>
        <end position="155"/>
    </location>
</feature>
<accession>A0AAE1DPR9</accession>
<sequence>MSKNNPFILLCVHVAGFAVSCFAAGDLILAQNDCRAGHSNNYKPSPGNLDHAENRALSRGVQKRLRHYSPATKTSGALSGHCVISCFTLESIPSLWQMGIAQWRVVGLRHGSNAVARQQVTNTNGGKIDNKEGVFTSGSGSGEGRRQEHRSPEQCRSMVKTNPVVVLLSARGQNHLNRTQLPPPPTKAMLDFMKQQHTGLNSRKFISLVVPMFLWLHILRSTKSYDDERPQMKMKVCKISQNGKRPQCKVNKILQDDERPQCKVNKILQDDQRSQRKVSKISQND</sequence>
<dbReference type="EMBL" id="JAWDGP010003107">
    <property type="protein sequence ID" value="KAK3777223.1"/>
    <property type="molecule type" value="Genomic_DNA"/>
</dbReference>
<feature type="region of interest" description="Disordered" evidence="1">
    <location>
        <begin position="264"/>
        <end position="285"/>
    </location>
</feature>
<dbReference type="Proteomes" id="UP001283361">
    <property type="component" value="Unassembled WGS sequence"/>
</dbReference>
<feature type="signal peptide" evidence="2">
    <location>
        <begin position="1"/>
        <end position="23"/>
    </location>
</feature>
<keyword evidence="4" id="KW-1185">Reference proteome</keyword>
<reference evidence="3" key="1">
    <citation type="journal article" date="2023" name="G3 (Bethesda)">
        <title>A reference genome for the long-term kleptoplast-retaining sea slug Elysia crispata morphotype clarki.</title>
        <authorList>
            <person name="Eastman K.E."/>
            <person name="Pendleton A.L."/>
            <person name="Shaikh M.A."/>
            <person name="Suttiyut T."/>
            <person name="Ogas R."/>
            <person name="Tomko P."/>
            <person name="Gavelis G."/>
            <person name="Widhalm J.R."/>
            <person name="Wisecaver J.H."/>
        </authorList>
    </citation>
    <scope>NUCLEOTIDE SEQUENCE</scope>
    <source>
        <strain evidence="3">ECLA1</strain>
    </source>
</reference>
<name>A0AAE1DPR9_9GAST</name>
<proteinExistence type="predicted"/>
<evidence type="ECO:0008006" key="5">
    <source>
        <dbReference type="Google" id="ProtNLM"/>
    </source>
</evidence>
<keyword evidence="2" id="KW-0732">Signal</keyword>
<gene>
    <name evidence="3" type="ORF">RRG08_047843</name>
</gene>
<protein>
    <recommendedName>
        <fullName evidence="5">Secreted protein</fullName>
    </recommendedName>
</protein>
<evidence type="ECO:0000256" key="1">
    <source>
        <dbReference type="SAM" id="MobiDB-lite"/>
    </source>
</evidence>
<feature type="compositionally biased region" description="Basic and acidic residues" evidence="1">
    <location>
        <begin position="143"/>
        <end position="153"/>
    </location>
</feature>
<dbReference type="PROSITE" id="PS51257">
    <property type="entry name" value="PROKAR_LIPOPROTEIN"/>
    <property type="match status" value="1"/>
</dbReference>
<comment type="caution">
    <text evidence="3">The sequence shown here is derived from an EMBL/GenBank/DDBJ whole genome shotgun (WGS) entry which is preliminary data.</text>
</comment>
<evidence type="ECO:0000256" key="2">
    <source>
        <dbReference type="SAM" id="SignalP"/>
    </source>
</evidence>
<organism evidence="3 4">
    <name type="scientific">Elysia crispata</name>
    <name type="common">lettuce slug</name>
    <dbReference type="NCBI Taxonomy" id="231223"/>
    <lineage>
        <taxon>Eukaryota</taxon>
        <taxon>Metazoa</taxon>
        <taxon>Spiralia</taxon>
        <taxon>Lophotrochozoa</taxon>
        <taxon>Mollusca</taxon>
        <taxon>Gastropoda</taxon>
        <taxon>Heterobranchia</taxon>
        <taxon>Euthyneura</taxon>
        <taxon>Panpulmonata</taxon>
        <taxon>Sacoglossa</taxon>
        <taxon>Placobranchoidea</taxon>
        <taxon>Plakobranchidae</taxon>
        <taxon>Elysia</taxon>
    </lineage>
</organism>
<evidence type="ECO:0000313" key="4">
    <source>
        <dbReference type="Proteomes" id="UP001283361"/>
    </source>
</evidence>